<feature type="compositionally biased region" description="Basic and acidic residues" evidence="1">
    <location>
        <begin position="37"/>
        <end position="52"/>
    </location>
</feature>
<sequence length="59" mass="6592">MFSHIGGWPDPAVFRTMRRETQRSVEDRALPYPGGTHEAKSRCRVAGERAGVRDSYGVS</sequence>
<reference evidence="2" key="1">
    <citation type="submission" date="2018-05" db="EMBL/GenBank/DDBJ databases">
        <authorList>
            <person name="Lanie J.A."/>
            <person name="Ng W.-L."/>
            <person name="Kazmierczak K.M."/>
            <person name="Andrzejewski T.M."/>
            <person name="Davidsen T.M."/>
            <person name="Wayne K.J."/>
            <person name="Tettelin H."/>
            <person name="Glass J.I."/>
            <person name="Rusch D."/>
            <person name="Podicherti R."/>
            <person name="Tsui H.-C.T."/>
            <person name="Winkler M.E."/>
        </authorList>
    </citation>
    <scope>NUCLEOTIDE SEQUENCE</scope>
</reference>
<evidence type="ECO:0000313" key="2">
    <source>
        <dbReference type="EMBL" id="SVB22427.1"/>
    </source>
</evidence>
<proteinExistence type="predicted"/>
<dbReference type="EMBL" id="UINC01033324">
    <property type="protein sequence ID" value="SVB22427.1"/>
    <property type="molecule type" value="Genomic_DNA"/>
</dbReference>
<feature type="region of interest" description="Disordered" evidence="1">
    <location>
        <begin position="27"/>
        <end position="59"/>
    </location>
</feature>
<protein>
    <submittedName>
        <fullName evidence="2">Uncharacterized protein</fullName>
    </submittedName>
</protein>
<gene>
    <name evidence="2" type="ORF">METZ01_LOCUS175281</name>
</gene>
<organism evidence="2">
    <name type="scientific">marine metagenome</name>
    <dbReference type="NCBI Taxonomy" id="408172"/>
    <lineage>
        <taxon>unclassified sequences</taxon>
        <taxon>metagenomes</taxon>
        <taxon>ecological metagenomes</taxon>
    </lineage>
</organism>
<accession>A0A382CAQ5</accession>
<evidence type="ECO:0000256" key="1">
    <source>
        <dbReference type="SAM" id="MobiDB-lite"/>
    </source>
</evidence>
<name>A0A382CAQ5_9ZZZZ</name>
<dbReference type="AlphaFoldDB" id="A0A382CAQ5"/>